<evidence type="ECO:0000313" key="4">
    <source>
        <dbReference type="Proteomes" id="UP000577707"/>
    </source>
</evidence>
<dbReference type="EMBL" id="JACHXG010000013">
    <property type="protein sequence ID" value="MBB3091748.1"/>
    <property type="molecule type" value="Genomic_DNA"/>
</dbReference>
<comment type="caution">
    <text evidence="3">The sequence shown here is derived from an EMBL/GenBank/DDBJ whole genome shotgun (WGS) entry which is preliminary data.</text>
</comment>
<gene>
    <name evidence="3" type="ORF">FHS12_004724</name>
</gene>
<dbReference type="GO" id="GO:0003676">
    <property type="term" value="F:nucleic acid binding"/>
    <property type="evidence" value="ECO:0007669"/>
    <property type="project" value="InterPro"/>
</dbReference>
<evidence type="ECO:0000313" key="3">
    <source>
        <dbReference type="EMBL" id="MBB3091748.1"/>
    </source>
</evidence>
<reference evidence="3 4" key="1">
    <citation type="submission" date="2020-08" db="EMBL/GenBank/DDBJ databases">
        <title>Genomic Encyclopedia of Type Strains, Phase III (KMG-III): the genomes of soil and plant-associated and newly described type strains.</title>
        <authorList>
            <person name="Whitman W."/>
        </authorList>
    </citation>
    <scope>NUCLEOTIDE SEQUENCE [LARGE SCALE GENOMIC DNA]</scope>
    <source>
        <strain evidence="3 4">CECT 3302</strain>
    </source>
</reference>
<sequence>MSDSVSLPDGYATWLDDLKTHIRSAQQQASVALNAAMIRLYWDIGHEIVVKQEAEGWGSKIVERLAGDLRRAFPGMTGLSRANLMYMRSFARAWPREAIVQWPLDNLSWGHNIELFSKLKSADERLAYAAKAVEHGWSRAVLVHHISLRTLERSGRAISNFERTLPAETSDLAREIVKDPYNFEFLGVGHEVRERVIEQALVDHVTEFLVELGVGFAYVGRQVLLEVGGEDFFIDLLFYHLKLRCYVVIELKAGKFRPEHLGQLNFYLAAVDGEMAHADDAPTIGILLCQSRNQVVAEYSLRGSTQPLGVAEYQLQASLPSVERLQQELSGPE</sequence>
<dbReference type="InterPro" id="IPR053148">
    <property type="entry name" value="PD-DEXK-like_domain"/>
</dbReference>
<dbReference type="PANTHER" id="PTHR30547:SF0">
    <property type="entry name" value="BLR8175 PROTEIN"/>
    <property type="match status" value="1"/>
</dbReference>
<dbReference type="PANTHER" id="PTHR30547">
    <property type="entry name" value="UNCHARACTERIZED PROTEIN YHCG-RELATED"/>
    <property type="match status" value="1"/>
</dbReference>
<dbReference type="AlphaFoldDB" id="A0A7W5FAY2"/>
<dbReference type="GO" id="GO:0004519">
    <property type="term" value="F:endonuclease activity"/>
    <property type="evidence" value="ECO:0007669"/>
    <property type="project" value="UniProtKB-KW"/>
</dbReference>
<organism evidence="3 4">
    <name type="scientific">Nocardioides albus</name>
    <dbReference type="NCBI Taxonomy" id="1841"/>
    <lineage>
        <taxon>Bacteria</taxon>
        <taxon>Bacillati</taxon>
        <taxon>Actinomycetota</taxon>
        <taxon>Actinomycetes</taxon>
        <taxon>Propionibacteriales</taxon>
        <taxon>Nocardioidaceae</taxon>
        <taxon>Nocardioides</taxon>
    </lineage>
</organism>
<dbReference type="RefSeq" id="WP_183550555.1">
    <property type="nucleotide sequence ID" value="NZ_BMQT01000007.1"/>
</dbReference>
<proteinExistence type="predicted"/>
<accession>A0A7W5FAY2</accession>
<feature type="domain" description="YhcG N-terminal" evidence="2">
    <location>
        <begin position="18"/>
        <end position="153"/>
    </location>
</feature>
<dbReference type="Gene3D" id="3.40.1350.10">
    <property type="match status" value="1"/>
</dbReference>
<feature type="domain" description="YhcG PDDEXK nuclease" evidence="1">
    <location>
        <begin position="175"/>
        <end position="329"/>
    </location>
</feature>
<keyword evidence="3" id="KW-0255">Endonuclease</keyword>
<dbReference type="InterPro" id="IPR041527">
    <property type="entry name" value="YhcG_N"/>
</dbReference>
<evidence type="ECO:0000259" key="2">
    <source>
        <dbReference type="Pfam" id="PF17761"/>
    </source>
</evidence>
<keyword evidence="4" id="KW-1185">Reference proteome</keyword>
<name>A0A7W5FAY2_9ACTN</name>
<dbReference type="InterPro" id="IPR009362">
    <property type="entry name" value="YhcG_C"/>
</dbReference>
<dbReference type="Pfam" id="PF17761">
    <property type="entry name" value="DUF1016_N"/>
    <property type="match status" value="1"/>
</dbReference>
<dbReference type="InterPro" id="IPR011856">
    <property type="entry name" value="tRNA_endonuc-like_dom_sf"/>
</dbReference>
<dbReference type="Pfam" id="PF06250">
    <property type="entry name" value="YhcG_C"/>
    <property type="match status" value="1"/>
</dbReference>
<keyword evidence="3" id="KW-0378">Hydrolase</keyword>
<protein>
    <submittedName>
        <fullName evidence="3">Putative nuclease of restriction endonuclease-like (RecB) superfamily</fullName>
    </submittedName>
</protein>
<evidence type="ECO:0000259" key="1">
    <source>
        <dbReference type="Pfam" id="PF06250"/>
    </source>
</evidence>
<dbReference type="Proteomes" id="UP000577707">
    <property type="component" value="Unassembled WGS sequence"/>
</dbReference>
<keyword evidence="3" id="KW-0540">Nuclease</keyword>